<name>A0A2R8C971_9RHOB</name>
<accession>A0A2R8C971</accession>
<organism evidence="1 2">
    <name type="scientific">Falsiruegeria mediterranea M17</name>
    <dbReference type="NCBI Taxonomy" id="1200281"/>
    <lineage>
        <taxon>Bacteria</taxon>
        <taxon>Pseudomonadati</taxon>
        <taxon>Pseudomonadota</taxon>
        <taxon>Alphaproteobacteria</taxon>
        <taxon>Rhodobacterales</taxon>
        <taxon>Roseobacteraceae</taxon>
        <taxon>Falsiruegeria</taxon>
    </lineage>
</organism>
<dbReference type="RefSeq" id="WP_108787887.1">
    <property type="nucleotide sequence ID" value="NZ_ONZG01000005.1"/>
</dbReference>
<reference evidence="2" key="1">
    <citation type="submission" date="2018-03" db="EMBL/GenBank/DDBJ databases">
        <authorList>
            <person name="Rodrigo-Torres L."/>
            <person name="Arahal R. D."/>
            <person name="Lucena T."/>
        </authorList>
    </citation>
    <scope>NUCLEOTIDE SEQUENCE [LARGE SCALE GENOMIC DNA]</scope>
    <source>
        <strain evidence="2">CECT 7615</strain>
    </source>
</reference>
<dbReference type="EMBL" id="ONZG01000005">
    <property type="protein sequence ID" value="SPJ28984.1"/>
    <property type="molecule type" value="Genomic_DNA"/>
</dbReference>
<gene>
    <name evidence="1" type="ORF">TRM7615_02494</name>
</gene>
<dbReference type="OrthoDB" id="7829955at2"/>
<proteinExistence type="predicted"/>
<evidence type="ECO:0000313" key="1">
    <source>
        <dbReference type="EMBL" id="SPJ28984.1"/>
    </source>
</evidence>
<sequence>MTDIQIFPYFNSVSLEVFPCLEASEGRHAFGGFQAMAYEALEVHDVRMTGELSVGATYIGVGKNKANEQTQMHWMYCTQVAPFPTFGIARNHRIPGVTGPAPFLESSLFAHLEPLRNIVGLNVTPVTNHSISEFRLGDEGELISSAFGAPNVMGVQVHSPFLPPHFLIGARDLVITAESERTGQVMVMQHLTCLRASAPAIFVQEVPS</sequence>
<protein>
    <submittedName>
        <fullName evidence="1">Uncharacterized protein</fullName>
    </submittedName>
</protein>
<evidence type="ECO:0000313" key="2">
    <source>
        <dbReference type="Proteomes" id="UP000244898"/>
    </source>
</evidence>
<dbReference type="Proteomes" id="UP000244898">
    <property type="component" value="Unassembled WGS sequence"/>
</dbReference>
<keyword evidence="2" id="KW-1185">Reference proteome</keyword>
<dbReference type="AlphaFoldDB" id="A0A2R8C971"/>